<feature type="domain" description="PRC-barrel" evidence="1">
    <location>
        <begin position="16"/>
        <end position="93"/>
    </location>
</feature>
<dbReference type="RefSeq" id="WP_332865397.1">
    <property type="nucleotide sequence ID" value="NZ_JBAFSM010000021.1"/>
</dbReference>
<dbReference type="GO" id="GO:0019684">
    <property type="term" value="P:photosynthesis, light reaction"/>
    <property type="evidence" value="ECO:0007669"/>
    <property type="project" value="InterPro"/>
</dbReference>
<dbReference type="SUPFAM" id="SSF50346">
    <property type="entry name" value="PRC-barrel domain"/>
    <property type="match status" value="1"/>
</dbReference>
<dbReference type="Proteomes" id="UP001328733">
    <property type="component" value="Unassembled WGS sequence"/>
</dbReference>
<dbReference type="EMBL" id="JBAFSM010000021">
    <property type="protein sequence ID" value="MEG3437915.1"/>
    <property type="molecule type" value="Genomic_DNA"/>
</dbReference>
<dbReference type="InterPro" id="IPR011033">
    <property type="entry name" value="PRC_barrel-like_sf"/>
</dbReference>
<proteinExistence type="predicted"/>
<accession>A0AAW9QLX2</accession>
<dbReference type="GO" id="GO:0030077">
    <property type="term" value="C:plasma membrane light-harvesting complex"/>
    <property type="evidence" value="ECO:0007669"/>
    <property type="project" value="InterPro"/>
</dbReference>
<gene>
    <name evidence="2" type="ORF">V0288_12375</name>
</gene>
<evidence type="ECO:0000313" key="2">
    <source>
        <dbReference type="EMBL" id="MEG3437915.1"/>
    </source>
</evidence>
<dbReference type="InterPro" id="IPR014747">
    <property type="entry name" value="Bac_photo_RC_H_C"/>
</dbReference>
<keyword evidence="3" id="KW-1185">Reference proteome</keyword>
<sequence>MALMKLSDYYPDRDKNFFGGHDISHFSVYANDADDGDRDKVGSVKDILVDENDGRFRYFIVDTGFWVFGKKVLLPVGLARLDYARERLYVAGLTKDQVEHLPEFSDDLKIDNDYEERVRTSYRPLVPSSTVAPPVAGATYNYQNEPYFYDLDDPAFRSYERSAFERRSAGTTRV</sequence>
<organism evidence="2 3">
    <name type="scientific">Pannus brasiliensis CCIBt3594</name>
    <dbReference type="NCBI Taxonomy" id="1427578"/>
    <lineage>
        <taxon>Bacteria</taxon>
        <taxon>Bacillati</taxon>
        <taxon>Cyanobacteriota</taxon>
        <taxon>Cyanophyceae</taxon>
        <taxon>Oscillatoriophycideae</taxon>
        <taxon>Chroococcales</taxon>
        <taxon>Microcystaceae</taxon>
        <taxon>Pannus</taxon>
    </lineage>
</organism>
<comment type="caution">
    <text evidence="2">The sequence shown here is derived from an EMBL/GenBank/DDBJ whole genome shotgun (WGS) entry which is preliminary data.</text>
</comment>
<reference evidence="2 3" key="1">
    <citation type="submission" date="2024-01" db="EMBL/GenBank/DDBJ databases">
        <title>Genomic insights into the taxonomy and metabolism of the cyanobacterium Pannus brasiliensis CCIBt3594.</title>
        <authorList>
            <person name="Machado M."/>
            <person name="Botero N.B."/>
            <person name="Andreote A.P.D."/>
            <person name="Feitosa A.M.T."/>
            <person name="Popin R."/>
            <person name="Sivonen K."/>
            <person name="Fiore M.F."/>
        </authorList>
    </citation>
    <scope>NUCLEOTIDE SEQUENCE [LARGE SCALE GENOMIC DNA]</scope>
    <source>
        <strain evidence="2 3">CCIBt3594</strain>
    </source>
</reference>
<dbReference type="Gene3D" id="3.90.50.10">
    <property type="entry name" value="Photosynthetic Reaction Center, subunit H, domain 2"/>
    <property type="match status" value="1"/>
</dbReference>
<name>A0AAW9QLX2_9CHRO</name>
<evidence type="ECO:0000313" key="3">
    <source>
        <dbReference type="Proteomes" id="UP001328733"/>
    </source>
</evidence>
<protein>
    <submittedName>
        <fullName evidence="2">PRC-barrel domain-containing protein</fullName>
    </submittedName>
</protein>
<dbReference type="InterPro" id="IPR027275">
    <property type="entry name" value="PRC-brl_dom"/>
</dbReference>
<evidence type="ECO:0000259" key="1">
    <source>
        <dbReference type="Pfam" id="PF05239"/>
    </source>
</evidence>
<dbReference type="Pfam" id="PF05239">
    <property type="entry name" value="PRC"/>
    <property type="match status" value="1"/>
</dbReference>
<dbReference type="AlphaFoldDB" id="A0AAW9QLX2"/>